<dbReference type="Gene3D" id="3.40.50.11440">
    <property type="match status" value="1"/>
</dbReference>
<evidence type="ECO:0000259" key="1">
    <source>
        <dbReference type="Pfam" id="PF09861"/>
    </source>
</evidence>
<dbReference type="NCBIfam" id="NF033504">
    <property type="entry name" value="Ni_dep_LarA"/>
    <property type="match status" value="1"/>
</dbReference>
<dbReference type="Pfam" id="PF09861">
    <property type="entry name" value="Lar_N"/>
    <property type="match status" value="1"/>
</dbReference>
<feature type="domain" description="LarA-like N-terminal" evidence="1">
    <location>
        <begin position="9"/>
        <end position="213"/>
    </location>
</feature>
<proteinExistence type="predicted"/>
<dbReference type="InterPro" id="IPR048520">
    <property type="entry name" value="LarA_C"/>
</dbReference>
<evidence type="ECO:0000313" key="4">
    <source>
        <dbReference type="Proteomes" id="UP000461754"/>
    </source>
</evidence>
<gene>
    <name evidence="3" type="primary">larA</name>
    <name evidence="3" type="ORF">FYJ52_03080</name>
</gene>
<dbReference type="PANTHER" id="PTHR33171">
    <property type="entry name" value="LAR_N DOMAIN-CONTAINING PROTEIN"/>
    <property type="match status" value="1"/>
</dbReference>
<dbReference type="GO" id="GO:0050043">
    <property type="term" value="F:lactate racemase activity"/>
    <property type="evidence" value="ECO:0007669"/>
    <property type="project" value="InterPro"/>
</dbReference>
<feature type="domain" description="Lactate racemase C-terminal" evidence="2">
    <location>
        <begin position="272"/>
        <end position="423"/>
    </location>
</feature>
<evidence type="ECO:0000259" key="2">
    <source>
        <dbReference type="Pfam" id="PF21113"/>
    </source>
</evidence>
<dbReference type="InterPro" id="IPR047926">
    <property type="entry name" value="Ni_dep_LarA"/>
</dbReference>
<dbReference type="PANTHER" id="PTHR33171:SF17">
    <property type="entry name" value="LARA-LIKE N-TERMINAL DOMAIN-CONTAINING PROTEIN"/>
    <property type="match status" value="1"/>
</dbReference>
<name>A0A7X2NEZ3_9FIRM</name>
<dbReference type="Proteomes" id="UP000461754">
    <property type="component" value="Unassembled WGS sequence"/>
</dbReference>
<dbReference type="EMBL" id="VUMO01000003">
    <property type="protein sequence ID" value="MSS19396.1"/>
    <property type="molecule type" value="Genomic_DNA"/>
</dbReference>
<dbReference type="RefSeq" id="WP_154575806.1">
    <property type="nucleotide sequence ID" value="NZ_VUMO01000003.1"/>
</dbReference>
<accession>A0A7X2NEZ3</accession>
<keyword evidence="4" id="KW-1185">Reference proteome</keyword>
<dbReference type="Pfam" id="PF21113">
    <property type="entry name" value="LarA_C"/>
    <property type="match status" value="1"/>
</dbReference>
<dbReference type="Gene3D" id="3.90.226.30">
    <property type="match status" value="1"/>
</dbReference>
<dbReference type="InterPro" id="IPR043166">
    <property type="entry name" value="LarA-like_C"/>
</dbReference>
<dbReference type="InterPro" id="IPR018657">
    <property type="entry name" value="LarA-like_N"/>
</dbReference>
<protein>
    <submittedName>
        <fullName evidence="3">Nickel-dependent lactate racemase</fullName>
    </submittedName>
</protein>
<dbReference type="InterPro" id="IPR048068">
    <property type="entry name" value="LarA-like"/>
</dbReference>
<sequence length="425" mass="45976">MMNFKIPCGQQKLDLTLPDEQVVGVLESNIGTMKATGTEDEIVQAAMAKPYGGVKLSALARGKKTCTIICSDHTRPVPSKHIIPFMLKELREGNPNIDITLLIATGFHRLSVEKEMRAKFGDDIVDHEKIVVHDSADADANVKIGVLPSGADCIIDKVAANADLLVSEGFIEPHFFAGFSGGRKSILPGVCDRKTVMGNHCSKFIDSPYARTGILEGNPLHKDMVAAAKMANLAYIVNVVIDEDKKVVAAFAGDPFEAHLSGCKFLSGYCQVKAVPADISITSNGGAPLDQNMYQCVKGMTAAEATTKEGGVIIICAECADGTGGDGFYNALKNCESPQALMDEILKVPQGETQPDQWEYQIQSRILIHHPVIYVSRPEMKQTIEEMKMHYAPNLDEAVKMAKEIRGDDATFTVIPNGISVIVRA</sequence>
<dbReference type="AlphaFoldDB" id="A0A7X2NEZ3"/>
<comment type="caution">
    <text evidence="3">The sequence shown here is derived from an EMBL/GenBank/DDBJ whole genome shotgun (WGS) entry which is preliminary data.</text>
</comment>
<reference evidence="3 4" key="1">
    <citation type="submission" date="2019-08" db="EMBL/GenBank/DDBJ databases">
        <title>In-depth cultivation of the pig gut microbiome towards novel bacterial diversity and tailored functional studies.</title>
        <authorList>
            <person name="Wylensek D."/>
            <person name="Hitch T.C.A."/>
            <person name="Clavel T."/>
        </authorList>
    </citation>
    <scope>NUCLEOTIDE SEQUENCE [LARGE SCALE GENOMIC DNA]</scope>
    <source>
        <strain evidence="3 4">RF-744-FAT-4</strain>
    </source>
</reference>
<organism evidence="3 4">
    <name type="scientific">Pseudoramibacter porci</name>
    <dbReference type="NCBI Taxonomy" id="2606631"/>
    <lineage>
        <taxon>Bacteria</taxon>
        <taxon>Bacillati</taxon>
        <taxon>Bacillota</taxon>
        <taxon>Clostridia</taxon>
        <taxon>Eubacteriales</taxon>
        <taxon>Eubacteriaceae</taxon>
        <taxon>Pseudoramibacter</taxon>
    </lineage>
</organism>
<evidence type="ECO:0000313" key="3">
    <source>
        <dbReference type="EMBL" id="MSS19396.1"/>
    </source>
</evidence>